<evidence type="ECO:0000313" key="1">
    <source>
        <dbReference type="EnsemblPlants" id="OBART02G06650.1"/>
    </source>
</evidence>
<proteinExistence type="predicted"/>
<name>A0A0D3F1R7_9ORYZ</name>
<evidence type="ECO:0000313" key="2">
    <source>
        <dbReference type="Proteomes" id="UP000026960"/>
    </source>
</evidence>
<dbReference type="EnsemblPlants" id="OBART02G06650.1">
    <property type="protein sequence ID" value="OBART02G06650.1"/>
    <property type="gene ID" value="OBART02G06650"/>
</dbReference>
<dbReference type="Proteomes" id="UP000026960">
    <property type="component" value="Chromosome 2"/>
</dbReference>
<dbReference type="HOGENOM" id="CLU_1410759_0_0_1"/>
<accession>A0A0D3F1R7</accession>
<keyword evidence="2" id="KW-1185">Reference proteome</keyword>
<sequence length="193" mass="21008">MSRCYGTAVGTSTAQYQNPSRWIWPDPTASRVWYQAVPILSLSSTTRRTEIGRDGRVARTLEAAGFSIAAAASWIDATDSWRKDDIDAAASGKDDIDAAAAGKDDINAAASGKDDIDAATAGNDEFAVAAAGKDDLDADAAAREGRHRRRRRRERRVRYRRRLLQRRAVGKDEFDAAAVTCFNTCQNPLLTAT</sequence>
<dbReference type="Gramene" id="OBART02G06650.1">
    <property type="protein sequence ID" value="OBART02G06650.1"/>
    <property type="gene ID" value="OBART02G06650"/>
</dbReference>
<protein>
    <submittedName>
        <fullName evidence="1">Uncharacterized protein</fullName>
    </submittedName>
</protein>
<reference evidence="1" key="1">
    <citation type="journal article" date="2009" name="Rice">
        <title>De Novo Next Generation Sequencing of Plant Genomes.</title>
        <authorList>
            <person name="Rounsley S."/>
            <person name="Marri P.R."/>
            <person name="Yu Y."/>
            <person name="He R."/>
            <person name="Sisneros N."/>
            <person name="Goicoechea J.L."/>
            <person name="Lee S.J."/>
            <person name="Angelova A."/>
            <person name="Kudrna D."/>
            <person name="Luo M."/>
            <person name="Affourtit J."/>
            <person name="Desany B."/>
            <person name="Knight J."/>
            <person name="Niazi F."/>
            <person name="Egholm M."/>
            <person name="Wing R.A."/>
        </authorList>
    </citation>
    <scope>NUCLEOTIDE SEQUENCE [LARGE SCALE GENOMIC DNA]</scope>
    <source>
        <strain evidence="1">cv. IRGC 105608</strain>
    </source>
</reference>
<reference evidence="1" key="2">
    <citation type="submission" date="2015-03" db="UniProtKB">
        <authorList>
            <consortium name="EnsemblPlants"/>
        </authorList>
    </citation>
    <scope>IDENTIFICATION</scope>
</reference>
<dbReference type="AlphaFoldDB" id="A0A0D3F1R7"/>
<dbReference type="PaxDb" id="65489-OBART02G06650.1"/>
<organism evidence="1">
    <name type="scientific">Oryza barthii</name>
    <dbReference type="NCBI Taxonomy" id="65489"/>
    <lineage>
        <taxon>Eukaryota</taxon>
        <taxon>Viridiplantae</taxon>
        <taxon>Streptophyta</taxon>
        <taxon>Embryophyta</taxon>
        <taxon>Tracheophyta</taxon>
        <taxon>Spermatophyta</taxon>
        <taxon>Magnoliopsida</taxon>
        <taxon>Liliopsida</taxon>
        <taxon>Poales</taxon>
        <taxon>Poaceae</taxon>
        <taxon>BOP clade</taxon>
        <taxon>Oryzoideae</taxon>
        <taxon>Oryzeae</taxon>
        <taxon>Oryzinae</taxon>
        <taxon>Oryza</taxon>
    </lineage>
</organism>